<feature type="transmembrane region" description="Helical" evidence="6">
    <location>
        <begin position="50"/>
        <end position="67"/>
    </location>
</feature>
<dbReference type="InterPro" id="IPR000620">
    <property type="entry name" value="EamA_dom"/>
</dbReference>
<evidence type="ECO:0000256" key="1">
    <source>
        <dbReference type="ARBA" id="ARBA00004651"/>
    </source>
</evidence>
<dbReference type="AlphaFoldDB" id="A0A4U8UGK1"/>
<keyword evidence="3 6" id="KW-0812">Transmembrane</keyword>
<sequence>MLLNLKDFKLNFGIGDIFSLLSTLGWACYCIIITNIFKPQQESLILTRKMVFYGIIFITPTLFFENISFNLAPLLEPKIFLNLLFVAFFASAFCFILWNKAIILIGSIRTNIYVYLTPVITLFASVIFLDESIQSLAIAGMILVLSGVFVATRQ</sequence>
<dbReference type="EMBL" id="JRPC02000005">
    <property type="protein sequence ID" value="TLE16528.1"/>
    <property type="molecule type" value="Genomic_DNA"/>
</dbReference>
<evidence type="ECO:0000256" key="6">
    <source>
        <dbReference type="SAM" id="Phobius"/>
    </source>
</evidence>
<reference evidence="8 9" key="1">
    <citation type="journal article" date="2014" name="Genome Announc.">
        <title>Draft genome sequences of eight enterohepatic helicobacter species isolated from both laboratory and wild rodents.</title>
        <authorList>
            <person name="Sheh A."/>
            <person name="Shen Z."/>
            <person name="Fox J.G."/>
        </authorList>
    </citation>
    <scope>NUCLEOTIDE SEQUENCE [LARGE SCALE GENOMIC DNA]</scope>
    <source>
        <strain evidence="8 9">MIT-03-7007</strain>
    </source>
</reference>
<feature type="transmembrane region" description="Helical" evidence="6">
    <location>
        <begin position="135"/>
        <end position="152"/>
    </location>
</feature>
<dbReference type="PANTHER" id="PTHR32322:SF18">
    <property type="entry name" value="S-ADENOSYLMETHIONINE_S-ADENOSYLHOMOCYSTEINE TRANSPORTER"/>
    <property type="match status" value="1"/>
</dbReference>
<evidence type="ECO:0000256" key="3">
    <source>
        <dbReference type="ARBA" id="ARBA00022692"/>
    </source>
</evidence>
<evidence type="ECO:0000256" key="5">
    <source>
        <dbReference type="ARBA" id="ARBA00023136"/>
    </source>
</evidence>
<proteinExistence type="predicted"/>
<dbReference type="PANTHER" id="PTHR32322">
    <property type="entry name" value="INNER MEMBRANE TRANSPORTER"/>
    <property type="match status" value="1"/>
</dbReference>
<dbReference type="InterPro" id="IPR037185">
    <property type="entry name" value="EmrE-like"/>
</dbReference>
<comment type="subcellular location">
    <subcellularLocation>
        <location evidence="1">Cell membrane</location>
        <topology evidence="1">Multi-pass membrane protein</topology>
    </subcellularLocation>
</comment>
<keyword evidence="5 6" id="KW-0472">Membrane</keyword>
<evidence type="ECO:0000313" key="9">
    <source>
        <dbReference type="Proteomes" id="UP000029920"/>
    </source>
</evidence>
<comment type="caution">
    <text evidence="8">The sequence shown here is derived from an EMBL/GenBank/DDBJ whole genome shotgun (WGS) entry which is preliminary data.</text>
</comment>
<protein>
    <submittedName>
        <fullName evidence="8">DMT family transporter</fullName>
    </submittedName>
</protein>
<keyword evidence="2" id="KW-1003">Cell membrane</keyword>
<gene>
    <name evidence="8" type="ORF">LS72_002585</name>
</gene>
<name>A0A4U8UGK1_9HELI</name>
<accession>A0A4U8UGK1</accession>
<dbReference type="RefSeq" id="WP_052087299.1">
    <property type="nucleotide sequence ID" value="NZ_JRPC02000005.1"/>
</dbReference>
<evidence type="ECO:0000313" key="8">
    <source>
        <dbReference type="EMBL" id="TLE16528.1"/>
    </source>
</evidence>
<keyword evidence="9" id="KW-1185">Reference proteome</keyword>
<evidence type="ECO:0000256" key="2">
    <source>
        <dbReference type="ARBA" id="ARBA00022475"/>
    </source>
</evidence>
<feature type="domain" description="EamA" evidence="7">
    <location>
        <begin position="14"/>
        <end position="152"/>
    </location>
</feature>
<feature type="transmembrane region" description="Helical" evidence="6">
    <location>
        <begin position="79"/>
        <end position="98"/>
    </location>
</feature>
<evidence type="ECO:0000256" key="4">
    <source>
        <dbReference type="ARBA" id="ARBA00022989"/>
    </source>
</evidence>
<dbReference type="GO" id="GO:0005886">
    <property type="term" value="C:plasma membrane"/>
    <property type="evidence" value="ECO:0007669"/>
    <property type="project" value="UniProtKB-SubCell"/>
</dbReference>
<dbReference type="Pfam" id="PF00892">
    <property type="entry name" value="EamA"/>
    <property type="match status" value="1"/>
</dbReference>
<feature type="transmembrane region" description="Helical" evidence="6">
    <location>
        <begin position="12"/>
        <end position="38"/>
    </location>
</feature>
<dbReference type="Proteomes" id="UP000029920">
    <property type="component" value="Unassembled WGS sequence"/>
</dbReference>
<keyword evidence="4 6" id="KW-1133">Transmembrane helix</keyword>
<organism evidence="8 9">
    <name type="scientific">Helicobacter apodemus</name>
    <dbReference type="NCBI Taxonomy" id="135569"/>
    <lineage>
        <taxon>Bacteria</taxon>
        <taxon>Pseudomonadati</taxon>
        <taxon>Campylobacterota</taxon>
        <taxon>Epsilonproteobacteria</taxon>
        <taxon>Campylobacterales</taxon>
        <taxon>Helicobacteraceae</taxon>
        <taxon>Helicobacter</taxon>
    </lineage>
</organism>
<dbReference type="InterPro" id="IPR050638">
    <property type="entry name" value="AA-Vitamin_Transporters"/>
</dbReference>
<evidence type="ECO:0000259" key="7">
    <source>
        <dbReference type="Pfam" id="PF00892"/>
    </source>
</evidence>
<dbReference type="SUPFAM" id="SSF103481">
    <property type="entry name" value="Multidrug resistance efflux transporter EmrE"/>
    <property type="match status" value="1"/>
</dbReference>
<feature type="transmembrane region" description="Helical" evidence="6">
    <location>
        <begin position="110"/>
        <end position="129"/>
    </location>
</feature>